<evidence type="ECO:0000313" key="3">
    <source>
        <dbReference type="Proteomes" id="UP000184300"/>
    </source>
</evidence>
<dbReference type="RefSeq" id="XP_022401297.1">
    <property type="nucleotide sequence ID" value="XM_022542274.1"/>
</dbReference>
<evidence type="ECO:0000313" key="2">
    <source>
        <dbReference type="EMBL" id="OJJ84599.1"/>
    </source>
</evidence>
<dbReference type="Gene3D" id="3.40.390.10">
    <property type="entry name" value="Collagenase (Catalytic Domain)"/>
    <property type="match status" value="1"/>
</dbReference>
<gene>
    <name evidence="2" type="ORF">ASPGLDRAFT_1516497</name>
</gene>
<organism evidence="2 3">
    <name type="scientific">Aspergillus glaucus CBS 516.65</name>
    <dbReference type="NCBI Taxonomy" id="1160497"/>
    <lineage>
        <taxon>Eukaryota</taxon>
        <taxon>Fungi</taxon>
        <taxon>Dikarya</taxon>
        <taxon>Ascomycota</taxon>
        <taxon>Pezizomycotina</taxon>
        <taxon>Eurotiomycetes</taxon>
        <taxon>Eurotiomycetidae</taxon>
        <taxon>Eurotiales</taxon>
        <taxon>Aspergillaceae</taxon>
        <taxon>Aspergillus</taxon>
        <taxon>Aspergillus subgen. Aspergillus</taxon>
    </lineage>
</organism>
<sequence>MLGQLIRALSWRVFFLLLTFFSGLVSQTYAYKETMLFDYMPNCAGKKGLLDFHIAEARELIKAAKHAIDTVDRNIVAQKLVTSYFKIEFVPFDVYVELVNTFLQTGAYPDKRKKPRLYCNDDIVQSFPWNAAAVDANGEYVVNEQNGQYYTIRDIYPNFPDKKNQIPYLVTDRNAYYFDSPNMGGCAPGSLGETLTGMPDWHSWLSPMQWTSTLDSEMTFICPEALDGTHKFLGYLGQTGWIDPDSHTTLDSLVPESGTLYHELFHLVSGRIGFKREMDPTKYKTRIVGDYSASLMGCLNLDRDRAIMNAESYVYFSLAYWYYYNDWNNGKKRITFYPGYAVYWDWPM</sequence>
<protein>
    <recommendedName>
        <fullName evidence="4">Lysine-specific metallo-endopeptidase domain-containing protein</fullName>
    </recommendedName>
</protein>
<dbReference type="GO" id="GO:0008237">
    <property type="term" value="F:metallopeptidase activity"/>
    <property type="evidence" value="ECO:0007669"/>
    <property type="project" value="InterPro"/>
</dbReference>
<dbReference type="EMBL" id="KV878896">
    <property type="protein sequence ID" value="OJJ84599.1"/>
    <property type="molecule type" value="Genomic_DNA"/>
</dbReference>
<keyword evidence="3" id="KW-1185">Reference proteome</keyword>
<evidence type="ECO:0008006" key="4">
    <source>
        <dbReference type="Google" id="ProtNLM"/>
    </source>
</evidence>
<reference evidence="3" key="1">
    <citation type="journal article" date="2017" name="Genome Biol.">
        <title>Comparative genomics reveals high biological diversity and specific adaptations in the industrially and medically important fungal genus Aspergillus.</title>
        <authorList>
            <person name="de Vries R.P."/>
            <person name="Riley R."/>
            <person name="Wiebenga A."/>
            <person name="Aguilar-Osorio G."/>
            <person name="Amillis S."/>
            <person name="Uchima C.A."/>
            <person name="Anderluh G."/>
            <person name="Asadollahi M."/>
            <person name="Askin M."/>
            <person name="Barry K."/>
            <person name="Battaglia E."/>
            <person name="Bayram O."/>
            <person name="Benocci T."/>
            <person name="Braus-Stromeyer S.A."/>
            <person name="Caldana C."/>
            <person name="Canovas D."/>
            <person name="Cerqueira G.C."/>
            <person name="Chen F."/>
            <person name="Chen W."/>
            <person name="Choi C."/>
            <person name="Clum A."/>
            <person name="Dos Santos R.A."/>
            <person name="Damasio A.R."/>
            <person name="Diallinas G."/>
            <person name="Emri T."/>
            <person name="Fekete E."/>
            <person name="Flipphi M."/>
            <person name="Freyberg S."/>
            <person name="Gallo A."/>
            <person name="Gournas C."/>
            <person name="Habgood R."/>
            <person name="Hainaut M."/>
            <person name="Harispe M.L."/>
            <person name="Henrissat B."/>
            <person name="Hilden K.S."/>
            <person name="Hope R."/>
            <person name="Hossain A."/>
            <person name="Karabika E."/>
            <person name="Karaffa L."/>
            <person name="Karanyi Z."/>
            <person name="Krasevec N."/>
            <person name="Kuo A."/>
            <person name="Kusch H."/>
            <person name="LaButti K."/>
            <person name="Lagendijk E.L."/>
            <person name="Lapidus A."/>
            <person name="Levasseur A."/>
            <person name="Lindquist E."/>
            <person name="Lipzen A."/>
            <person name="Logrieco A.F."/>
            <person name="MacCabe A."/>
            <person name="Maekelae M.R."/>
            <person name="Malavazi I."/>
            <person name="Melin P."/>
            <person name="Meyer V."/>
            <person name="Mielnichuk N."/>
            <person name="Miskei M."/>
            <person name="Molnar A.P."/>
            <person name="Mule G."/>
            <person name="Ngan C.Y."/>
            <person name="Orejas M."/>
            <person name="Orosz E."/>
            <person name="Ouedraogo J.P."/>
            <person name="Overkamp K.M."/>
            <person name="Park H.-S."/>
            <person name="Perrone G."/>
            <person name="Piumi F."/>
            <person name="Punt P.J."/>
            <person name="Ram A.F."/>
            <person name="Ramon A."/>
            <person name="Rauscher S."/>
            <person name="Record E."/>
            <person name="Riano-Pachon D.M."/>
            <person name="Robert V."/>
            <person name="Roehrig J."/>
            <person name="Ruller R."/>
            <person name="Salamov A."/>
            <person name="Salih N.S."/>
            <person name="Samson R.A."/>
            <person name="Sandor E."/>
            <person name="Sanguinetti M."/>
            <person name="Schuetze T."/>
            <person name="Sepcic K."/>
            <person name="Shelest E."/>
            <person name="Sherlock G."/>
            <person name="Sophianopoulou V."/>
            <person name="Squina F.M."/>
            <person name="Sun H."/>
            <person name="Susca A."/>
            <person name="Todd R.B."/>
            <person name="Tsang A."/>
            <person name="Unkles S.E."/>
            <person name="van de Wiele N."/>
            <person name="van Rossen-Uffink D."/>
            <person name="Oliveira J.V."/>
            <person name="Vesth T.C."/>
            <person name="Visser J."/>
            <person name="Yu J.-H."/>
            <person name="Zhou M."/>
            <person name="Andersen M.R."/>
            <person name="Archer D.B."/>
            <person name="Baker S.E."/>
            <person name="Benoit I."/>
            <person name="Brakhage A.A."/>
            <person name="Braus G.H."/>
            <person name="Fischer R."/>
            <person name="Frisvad J.C."/>
            <person name="Goldman G.H."/>
            <person name="Houbraken J."/>
            <person name="Oakley B."/>
            <person name="Pocsi I."/>
            <person name="Scazzocchio C."/>
            <person name="Seiboth B."/>
            <person name="vanKuyk P.A."/>
            <person name="Wortman J."/>
            <person name="Dyer P.S."/>
            <person name="Grigoriev I.V."/>
        </authorList>
    </citation>
    <scope>NUCLEOTIDE SEQUENCE [LARGE SCALE GENOMIC DNA]</scope>
    <source>
        <strain evidence="3">CBS 516.65</strain>
    </source>
</reference>
<dbReference type="OrthoDB" id="4259138at2759"/>
<feature type="chain" id="PRO_5013199902" description="Lysine-specific metallo-endopeptidase domain-containing protein" evidence="1">
    <location>
        <begin position="31"/>
        <end position="348"/>
    </location>
</feature>
<dbReference type="Proteomes" id="UP000184300">
    <property type="component" value="Unassembled WGS sequence"/>
</dbReference>
<keyword evidence="1" id="KW-0732">Signal</keyword>
<dbReference type="VEuPathDB" id="FungiDB:ASPGLDRAFT_1516497"/>
<accession>A0A1L9VKZ2</accession>
<dbReference type="InterPro" id="IPR024079">
    <property type="entry name" value="MetalloPept_cat_dom_sf"/>
</dbReference>
<dbReference type="AlphaFoldDB" id="A0A1L9VKZ2"/>
<evidence type="ECO:0000256" key="1">
    <source>
        <dbReference type="SAM" id="SignalP"/>
    </source>
</evidence>
<proteinExistence type="predicted"/>
<dbReference type="GeneID" id="34458535"/>
<name>A0A1L9VKZ2_ASPGL</name>
<feature type="signal peptide" evidence="1">
    <location>
        <begin position="1"/>
        <end position="30"/>
    </location>
</feature>